<dbReference type="PRINTS" id="PR00103">
    <property type="entry name" value="CAMPKINASE"/>
</dbReference>
<feature type="domain" description="HTH crp-type" evidence="5">
    <location>
        <begin position="150"/>
        <end position="224"/>
    </location>
</feature>
<dbReference type="Gene3D" id="1.10.10.10">
    <property type="entry name" value="Winged helix-like DNA-binding domain superfamily/Winged helix DNA-binding domain"/>
    <property type="match status" value="1"/>
</dbReference>
<dbReference type="Proteomes" id="UP000584642">
    <property type="component" value="Unassembled WGS sequence"/>
</dbReference>
<feature type="domain" description="Cyclic nucleotide-binding" evidence="4">
    <location>
        <begin position="16"/>
        <end position="136"/>
    </location>
</feature>
<evidence type="ECO:0000256" key="3">
    <source>
        <dbReference type="ARBA" id="ARBA00023163"/>
    </source>
</evidence>
<evidence type="ECO:0000259" key="4">
    <source>
        <dbReference type="PROSITE" id="PS50042"/>
    </source>
</evidence>
<keyword evidence="7" id="KW-1185">Reference proteome</keyword>
<sequence length="234" mass="25747">MAGFPDVATVLRGNRLLRELDDRQMAELVEIGRLQKLAADAPVFSKGDPGSCLYAILRGQIAIHTSSVDGKVMLLNILDAGDVLGEIALIDGKPRSAGATAIRPTELFRVDRSDFIPFLERHPPLCIRMMAVLCERLRWVSDNIEDAIFHDVPRRLARRLLLLAESYGQPTAEGGIRITQSVSQEGLANMLGVTREIVNKSLKALRKADAITYTKGFIVLTDVELIRRMAGDDG</sequence>
<evidence type="ECO:0000313" key="6">
    <source>
        <dbReference type="EMBL" id="NYZ24572.1"/>
    </source>
</evidence>
<protein>
    <submittedName>
        <fullName evidence="6">Crp/Fnr family transcriptional regulator</fullName>
    </submittedName>
</protein>
<dbReference type="PANTHER" id="PTHR24567:SF68">
    <property type="entry name" value="DNA-BINDING TRANSCRIPTIONAL DUAL REGULATOR CRP"/>
    <property type="match status" value="1"/>
</dbReference>
<evidence type="ECO:0000256" key="2">
    <source>
        <dbReference type="ARBA" id="ARBA00023125"/>
    </source>
</evidence>
<evidence type="ECO:0000313" key="7">
    <source>
        <dbReference type="Proteomes" id="UP000584642"/>
    </source>
</evidence>
<gene>
    <name evidence="6" type="ORF">HND93_33120</name>
</gene>
<keyword evidence="1" id="KW-0805">Transcription regulation</keyword>
<dbReference type="InterPro" id="IPR000595">
    <property type="entry name" value="cNMP-bd_dom"/>
</dbReference>
<name>A0ABX2TJP1_9PROT</name>
<proteinExistence type="predicted"/>
<dbReference type="InterPro" id="IPR036388">
    <property type="entry name" value="WH-like_DNA-bd_sf"/>
</dbReference>
<dbReference type="SUPFAM" id="SSF51206">
    <property type="entry name" value="cAMP-binding domain-like"/>
    <property type="match status" value="1"/>
</dbReference>
<dbReference type="InterPro" id="IPR036390">
    <property type="entry name" value="WH_DNA-bd_sf"/>
</dbReference>
<keyword evidence="3" id="KW-0804">Transcription</keyword>
<dbReference type="PROSITE" id="PS00889">
    <property type="entry name" value="CNMP_BINDING_2"/>
    <property type="match status" value="1"/>
</dbReference>
<keyword evidence="2" id="KW-0238">DNA-binding</keyword>
<accession>A0ABX2TJP1</accession>
<dbReference type="InterPro" id="IPR012318">
    <property type="entry name" value="HTH_CRP"/>
</dbReference>
<dbReference type="Pfam" id="PF00027">
    <property type="entry name" value="cNMP_binding"/>
    <property type="match status" value="1"/>
</dbReference>
<dbReference type="InterPro" id="IPR018488">
    <property type="entry name" value="cNMP-bd_CS"/>
</dbReference>
<dbReference type="SMART" id="SM00419">
    <property type="entry name" value="HTH_CRP"/>
    <property type="match status" value="1"/>
</dbReference>
<dbReference type="PANTHER" id="PTHR24567">
    <property type="entry name" value="CRP FAMILY TRANSCRIPTIONAL REGULATORY PROTEIN"/>
    <property type="match status" value="1"/>
</dbReference>
<organism evidence="6 7">
    <name type="scientific">Azospirillum oleiclasticum</name>
    <dbReference type="NCBI Taxonomy" id="2735135"/>
    <lineage>
        <taxon>Bacteria</taxon>
        <taxon>Pseudomonadati</taxon>
        <taxon>Pseudomonadota</taxon>
        <taxon>Alphaproteobacteria</taxon>
        <taxon>Rhodospirillales</taxon>
        <taxon>Azospirillaceae</taxon>
        <taxon>Azospirillum</taxon>
    </lineage>
</organism>
<dbReference type="Gene3D" id="2.60.120.10">
    <property type="entry name" value="Jelly Rolls"/>
    <property type="match status" value="1"/>
</dbReference>
<evidence type="ECO:0000256" key="1">
    <source>
        <dbReference type="ARBA" id="ARBA00023015"/>
    </source>
</evidence>
<comment type="caution">
    <text evidence="6">The sequence shown here is derived from an EMBL/GenBank/DDBJ whole genome shotgun (WGS) entry which is preliminary data.</text>
</comment>
<dbReference type="InterPro" id="IPR050397">
    <property type="entry name" value="Env_Response_Regulators"/>
</dbReference>
<evidence type="ECO:0000259" key="5">
    <source>
        <dbReference type="PROSITE" id="PS51063"/>
    </source>
</evidence>
<dbReference type="EMBL" id="JABFDB010000041">
    <property type="protein sequence ID" value="NYZ24572.1"/>
    <property type="molecule type" value="Genomic_DNA"/>
</dbReference>
<dbReference type="InterPro" id="IPR014710">
    <property type="entry name" value="RmlC-like_jellyroll"/>
</dbReference>
<dbReference type="RefSeq" id="WP_180286345.1">
    <property type="nucleotide sequence ID" value="NZ_JABFDB010000041.1"/>
</dbReference>
<reference evidence="6 7" key="1">
    <citation type="submission" date="2020-05" db="EMBL/GenBank/DDBJ databases">
        <title>Azospirillum oleiclasticum sp. nov, a nitrogen-fixing and heavy crude oil-emulsifying bacterium isolated from the crude oil of Yumen Oilfield.</title>
        <authorList>
            <person name="Wu D."/>
            <person name="Cai M."/>
            <person name="Zhang X."/>
        </authorList>
    </citation>
    <scope>NUCLEOTIDE SEQUENCE [LARGE SCALE GENOMIC DNA]</scope>
    <source>
        <strain evidence="6 7">ROY-1-1-2</strain>
    </source>
</reference>
<dbReference type="InterPro" id="IPR018490">
    <property type="entry name" value="cNMP-bd_dom_sf"/>
</dbReference>
<dbReference type="SUPFAM" id="SSF46785">
    <property type="entry name" value="Winged helix' DNA-binding domain"/>
    <property type="match status" value="1"/>
</dbReference>
<dbReference type="Pfam" id="PF13545">
    <property type="entry name" value="HTH_Crp_2"/>
    <property type="match status" value="1"/>
</dbReference>
<dbReference type="SMART" id="SM00100">
    <property type="entry name" value="cNMP"/>
    <property type="match status" value="1"/>
</dbReference>
<dbReference type="PROSITE" id="PS51063">
    <property type="entry name" value="HTH_CRP_2"/>
    <property type="match status" value="1"/>
</dbReference>
<dbReference type="PROSITE" id="PS50042">
    <property type="entry name" value="CNMP_BINDING_3"/>
    <property type="match status" value="1"/>
</dbReference>
<dbReference type="CDD" id="cd00038">
    <property type="entry name" value="CAP_ED"/>
    <property type="match status" value="1"/>
</dbReference>